<sequence>MKTLDPLSGISAFLAVAECLNFSRAAEKLDMSRATISAQLQQLEQRLGVRLLQRTTRSVTLTEAGLAYHQALTGVLPQIREAERAALALQQEAVGRIRISAPPDLAQTHLAPLVADFLRQNPAIAVVLDLSHDTVNLVDQGFDLAIRGTMSVEENVITRRLGASRVYLCASPDYLRAHGNPAHPDELAAHACLHFSPLRWGRIWQLRKDDDTVRIPFVPPLEVNCGMFLRSAALEGAGITLLPAFLCGEDIRAGRLVSVLDNWSLGAIPVHAVYPDNRHIAAKVRQFVAFLAKRLTGHPDFRSP</sequence>
<dbReference type="Pfam" id="PF00126">
    <property type="entry name" value="HTH_1"/>
    <property type="match status" value="1"/>
</dbReference>
<dbReference type="Proteomes" id="UP000535501">
    <property type="component" value="Unassembled WGS sequence"/>
</dbReference>
<keyword evidence="3 9" id="KW-0238">DNA-binding</keyword>
<evidence type="ECO:0000256" key="2">
    <source>
        <dbReference type="ARBA" id="ARBA00023015"/>
    </source>
</evidence>
<feature type="domain" description="HTH lysR-type" evidence="8">
    <location>
        <begin position="5"/>
        <end position="62"/>
    </location>
</feature>
<organism evidence="9 10">
    <name type="scientific">Pseudorhizobium flavum</name>
    <dbReference type="NCBI Taxonomy" id="1335061"/>
    <lineage>
        <taxon>Bacteria</taxon>
        <taxon>Pseudomonadati</taxon>
        <taxon>Pseudomonadota</taxon>
        <taxon>Alphaproteobacteria</taxon>
        <taxon>Hyphomicrobiales</taxon>
        <taxon>Rhizobiaceae</taxon>
        <taxon>Rhizobium/Agrobacterium group</taxon>
        <taxon>Pseudorhizobium</taxon>
    </lineage>
</organism>
<dbReference type="PRINTS" id="PR00039">
    <property type="entry name" value="HTHLYSR"/>
</dbReference>
<gene>
    <name evidence="9" type="ORF">HNQ75_000599</name>
</gene>
<dbReference type="Pfam" id="PF03466">
    <property type="entry name" value="LysR_substrate"/>
    <property type="match status" value="1"/>
</dbReference>
<comment type="function">
    <text evidence="5">Transcriptional regulator of the ttuABCDE tartrate utilization operon.</text>
</comment>
<evidence type="ECO:0000256" key="6">
    <source>
        <dbReference type="ARBA" id="ARBA00067332"/>
    </source>
</evidence>
<evidence type="ECO:0000259" key="8">
    <source>
        <dbReference type="PROSITE" id="PS50931"/>
    </source>
</evidence>
<dbReference type="GO" id="GO:0006351">
    <property type="term" value="P:DNA-templated transcription"/>
    <property type="evidence" value="ECO:0007669"/>
    <property type="project" value="TreeGrafter"/>
</dbReference>
<dbReference type="RefSeq" id="WP_077546598.1">
    <property type="nucleotide sequence ID" value="NZ_JACHEJ010000001.1"/>
</dbReference>
<evidence type="ECO:0000256" key="5">
    <source>
        <dbReference type="ARBA" id="ARBA00054626"/>
    </source>
</evidence>
<evidence type="ECO:0000313" key="10">
    <source>
        <dbReference type="Proteomes" id="UP000535501"/>
    </source>
</evidence>
<dbReference type="GO" id="GO:0043565">
    <property type="term" value="F:sequence-specific DNA binding"/>
    <property type="evidence" value="ECO:0007669"/>
    <property type="project" value="TreeGrafter"/>
</dbReference>
<reference evidence="9 10" key="1">
    <citation type="submission" date="2020-08" db="EMBL/GenBank/DDBJ databases">
        <title>Genomic Encyclopedia of Type Strains, Phase IV (KMG-IV): sequencing the most valuable type-strain genomes for metagenomic binning, comparative biology and taxonomic classification.</title>
        <authorList>
            <person name="Goeker M."/>
        </authorList>
    </citation>
    <scope>NUCLEOTIDE SEQUENCE [LARGE SCALE GENOMIC DNA]</scope>
    <source>
        <strain evidence="9 10">DSM 102134</strain>
    </source>
</reference>
<dbReference type="EMBL" id="JACHEJ010000001">
    <property type="protein sequence ID" value="MBB6178656.1"/>
    <property type="molecule type" value="Genomic_DNA"/>
</dbReference>
<accession>A0A7X0DC61</accession>
<dbReference type="FunFam" id="1.10.10.10:FF:000001">
    <property type="entry name" value="LysR family transcriptional regulator"/>
    <property type="match status" value="1"/>
</dbReference>
<dbReference type="InterPro" id="IPR005119">
    <property type="entry name" value="LysR_subst-bd"/>
</dbReference>
<dbReference type="GO" id="GO:0003700">
    <property type="term" value="F:DNA-binding transcription factor activity"/>
    <property type="evidence" value="ECO:0007669"/>
    <property type="project" value="InterPro"/>
</dbReference>
<dbReference type="AlphaFoldDB" id="A0A7X0DC61"/>
<dbReference type="FunFam" id="3.40.190.290:FF:000001">
    <property type="entry name" value="Transcriptional regulator, LysR family"/>
    <property type="match status" value="1"/>
</dbReference>
<comment type="similarity">
    <text evidence="1">Belongs to the LysR transcriptional regulatory family.</text>
</comment>
<evidence type="ECO:0000256" key="4">
    <source>
        <dbReference type="ARBA" id="ARBA00023163"/>
    </source>
</evidence>
<dbReference type="Gene3D" id="3.40.190.290">
    <property type="match status" value="1"/>
</dbReference>
<keyword evidence="2" id="KW-0805">Transcription regulation</keyword>
<protein>
    <recommendedName>
        <fullName evidence="6">HTH-type transcriptional regulator TtuA</fullName>
    </recommendedName>
    <alternativeName>
        <fullName evidence="7">Tartrate utilization transcriptional regulator</fullName>
    </alternativeName>
</protein>
<keyword evidence="10" id="KW-1185">Reference proteome</keyword>
<dbReference type="CDD" id="cd08422">
    <property type="entry name" value="PBP2_CrgA_like"/>
    <property type="match status" value="1"/>
</dbReference>
<dbReference type="InterPro" id="IPR036390">
    <property type="entry name" value="WH_DNA-bd_sf"/>
</dbReference>
<dbReference type="InterPro" id="IPR036388">
    <property type="entry name" value="WH-like_DNA-bd_sf"/>
</dbReference>
<dbReference type="SUPFAM" id="SSF53850">
    <property type="entry name" value="Periplasmic binding protein-like II"/>
    <property type="match status" value="1"/>
</dbReference>
<evidence type="ECO:0000256" key="3">
    <source>
        <dbReference type="ARBA" id="ARBA00023125"/>
    </source>
</evidence>
<evidence type="ECO:0000256" key="7">
    <source>
        <dbReference type="ARBA" id="ARBA00083243"/>
    </source>
</evidence>
<dbReference type="Gene3D" id="1.10.10.10">
    <property type="entry name" value="Winged helix-like DNA-binding domain superfamily/Winged helix DNA-binding domain"/>
    <property type="match status" value="1"/>
</dbReference>
<dbReference type="SUPFAM" id="SSF46785">
    <property type="entry name" value="Winged helix' DNA-binding domain"/>
    <property type="match status" value="1"/>
</dbReference>
<name>A0A7X0DC61_9HYPH</name>
<dbReference type="PANTHER" id="PTHR30537:SF68">
    <property type="entry name" value="TRANSCRIPTIONAL REGULATOR-RELATED"/>
    <property type="match status" value="1"/>
</dbReference>
<evidence type="ECO:0000313" key="9">
    <source>
        <dbReference type="EMBL" id="MBB6178656.1"/>
    </source>
</evidence>
<proteinExistence type="inferred from homology"/>
<dbReference type="PANTHER" id="PTHR30537">
    <property type="entry name" value="HTH-TYPE TRANSCRIPTIONAL REGULATOR"/>
    <property type="match status" value="1"/>
</dbReference>
<dbReference type="InterPro" id="IPR058163">
    <property type="entry name" value="LysR-type_TF_proteobact-type"/>
</dbReference>
<keyword evidence="4" id="KW-0804">Transcription</keyword>
<comment type="caution">
    <text evidence="9">The sequence shown here is derived from an EMBL/GenBank/DDBJ whole genome shotgun (WGS) entry which is preliminary data.</text>
</comment>
<dbReference type="PROSITE" id="PS50931">
    <property type="entry name" value="HTH_LYSR"/>
    <property type="match status" value="1"/>
</dbReference>
<dbReference type="InterPro" id="IPR000847">
    <property type="entry name" value="LysR_HTH_N"/>
</dbReference>
<evidence type="ECO:0000256" key="1">
    <source>
        <dbReference type="ARBA" id="ARBA00009437"/>
    </source>
</evidence>